<evidence type="ECO:0000313" key="3">
    <source>
        <dbReference type="Proteomes" id="UP000321933"/>
    </source>
</evidence>
<reference evidence="2 3" key="1">
    <citation type="submission" date="2019-08" db="EMBL/GenBank/DDBJ databases">
        <title>Parahaliea maris sp. nov., isolated from the surface seawater.</title>
        <authorList>
            <person name="Liu Y."/>
        </authorList>
    </citation>
    <scope>NUCLEOTIDE SEQUENCE [LARGE SCALE GENOMIC DNA]</scope>
    <source>
        <strain evidence="2 3">S2-26</strain>
    </source>
</reference>
<comment type="caution">
    <text evidence="2">The sequence shown here is derived from an EMBL/GenBank/DDBJ whole genome shotgun (WGS) entry which is preliminary data.</text>
</comment>
<dbReference type="OrthoDB" id="162914at2"/>
<dbReference type="AlphaFoldDB" id="A0A5C8ZTD7"/>
<gene>
    <name evidence="2" type="ORF">FVW59_11495</name>
</gene>
<evidence type="ECO:0000259" key="1">
    <source>
        <dbReference type="Pfam" id="PF01243"/>
    </source>
</evidence>
<protein>
    <submittedName>
        <fullName evidence="2">PPOX class F420-dependent oxidoreductase</fullName>
    </submittedName>
</protein>
<organism evidence="2 3">
    <name type="scientific">Parahaliea aestuarii</name>
    <dbReference type="NCBI Taxonomy" id="1852021"/>
    <lineage>
        <taxon>Bacteria</taxon>
        <taxon>Pseudomonadati</taxon>
        <taxon>Pseudomonadota</taxon>
        <taxon>Gammaproteobacteria</taxon>
        <taxon>Cellvibrionales</taxon>
        <taxon>Halieaceae</taxon>
        <taxon>Parahaliea</taxon>
    </lineage>
</organism>
<sequence length="164" mass="18498">MPAASASWMARMIKQQEKLLMSSAPTVPESHRHILETAVFAYVSTIRAKDQLISTNPVGFDWDGETFRFSTLKSRVKYRNMQADARLTVCVMDPVAPTRYIELRGRAVLEDDPEGALNQKIFRKNMGRDFDLDEPDAERVIVTLVLEQVSTPLLYGGKLDHIGS</sequence>
<accession>A0A5C8ZTD7</accession>
<dbReference type="Proteomes" id="UP000321933">
    <property type="component" value="Unassembled WGS sequence"/>
</dbReference>
<proteinExistence type="predicted"/>
<keyword evidence="3" id="KW-1185">Reference proteome</keyword>
<dbReference type="InterPro" id="IPR011576">
    <property type="entry name" value="Pyridox_Oxase_N"/>
</dbReference>
<dbReference type="EMBL" id="VRYZ01000004">
    <property type="protein sequence ID" value="TXS91768.1"/>
    <property type="molecule type" value="Genomic_DNA"/>
</dbReference>
<dbReference type="InterPro" id="IPR012349">
    <property type="entry name" value="Split_barrel_FMN-bd"/>
</dbReference>
<evidence type="ECO:0000313" key="2">
    <source>
        <dbReference type="EMBL" id="TXS91768.1"/>
    </source>
</evidence>
<name>A0A5C8ZTD7_9GAMM</name>
<dbReference type="SUPFAM" id="SSF50475">
    <property type="entry name" value="FMN-binding split barrel"/>
    <property type="match status" value="1"/>
</dbReference>
<dbReference type="Gene3D" id="2.30.110.10">
    <property type="entry name" value="Electron Transport, Fmn-binding Protein, Chain A"/>
    <property type="match status" value="1"/>
</dbReference>
<feature type="domain" description="Pyridoxamine 5'-phosphate oxidase N-terminal" evidence="1">
    <location>
        <begin position="28"/>
        <end position="149"/>
    </location>
</feature>
<dbReference type="Pfam" id="PF01243">
    <property type="entry name" value="PNPOx_N"/>
    <property type="match status" value="1"/>
</dbReference>